<accession>A0A2T7UHZ2</accession>
<reference evidence="1" key="1">
    <citation type="submission" date="2017-04" db="EMBL/GenBank/DDBJ databases">
        <title>Unexpected and diverse lifestyles within the genus Limnohabitans.</title>
        <authorList>
            <person name="Kasalicky V."/>
            <person name="Mehrshad M."/>
            <person name="Andrei S.-A."/>
            <person name="Salcher M."/>
            <person name="Kratochvilova H."/>
            <person name="Simek K."/>
            <person name="Ghai R."/>
        </authorList>
    </citation>
    <scope>NUCLEOTIDE SEQUENCE [LARGE SCALE GENOMIC DNA]</scope>
    <source>
        <strain evidence="1">II-D5</strain>
    </source>
</reference>
<evidence type="ECO:0000313" key="1">
    <source>
        <dbReference type="EMBL" id="PVE44292.1"/>
    </source>
</evidence>
<dbReference type="EMBL" id="LFYT02000002">
    <property type="protein sequence ID" value="PVE44292.1"/>
    <property type="molecule type" value="Genomic_DNA"/>
</dbReference>
<dbReference type="OrthoDB" id="598413at2"/>
<name>A0A2T7UHZ2_9BURK</name>
<dbReference type="SUPFAM" id="SSF47598">
    <property type="entry name" value="Ribbon-helix-helix"/>
    <property type="match status" value="1"/>
</dbReference>
<dbReference type="Pfam" id="PF05534">
    <property type="entry name" value="HicB"/>
    <property type="match status" value="1"/>
</dbReference>
<proteinExistence type="predicted"/>
<keyword evidence="2" id="KW-1185">Reference proteome</keyword>
<organism evidence="1 2">
    <name type="scientific">Limnohabitans planktonicus II-D5</name>
    <dbReference type="NCBI Taxonomy" id="1293045"/>
    <lineage>
        <taxon>Bacteria</taxon>
        <taxon>Pseudomonadati</taxon>
        <taxon>Pseudomonadota</taxon>
        <taxon>Betaproteobacteria</taxon>
        <taxon>Burkholderiales</taxon>
        <taxon>Comamonadaceae</taxon>
        <taxon>Limnohabitans</taxon>
    </lineage>
</organism>
<dbReference type="InterPro" id="IPR008651">
    <property type="entry name" value="Uncharacterised_HicB"/>
</dbReference>
<dbReference type="InterPro" id="IPR010985">
    <property type="entry name" value="Ribbon_hlx_hlx"/>
</dbReference>
<evidence type="ECO:0000313" key="2">
    <source>
        <dbReference type="Proteomes" id="UP000037507"/>
    </source>
</evidence>
<sequence length="78" mass="8416">MSTISIRLPDSLHSMAKTMASQDHVSMNQFIASAVAEKVSALATETYLKERAERASVDKFKAALAAVPRQPPDAQDAI</sequence>
<protein>
    <submittedName>
        <fullName evidence="1">Toxin-antitoxin system HicB family antitoxin</fullName>
    </submittedName>
</protein>
<dbReference type="STRING" id="1293045.H663_18220"/>
<dbReference type="Proteomes" id="UP000037507">
    <property type="component" value="Unassembled WGS sequence"/>
</dbReference>
<dbReference type="GO" id="GO:0006355">
    <property type="term" value="P:regulation of DNA-templated transcription"/>
    <property type="evidence" value="ECO:0007669"/>
    <property type="project" value="InterPro"/>
</dbReference>
<comment type="caution">
    <text evidence="1">The sequence shown here is derived from an EMBL/GenBank/DDBJ whole genome shotgun (WGS) entry which is preliminary data.</text>
</comment>
<dbReference type="AlphaFoldDB" id="A0A2T7UHZ2"/>
<dbReference type="RefSeq" id="WP_053176055.1">
    <property type="nucleotide sequence ID" value="NZ_LFYT02000002.1"/>
</dbReference>
<gene>
    <name evidence="1" type="ORF">H663_002250</name>
</gene>